<sequence length="148" mass="17151">MNSANVIDLSMQGMAHTWFNNREFESWARLDRFLCDPMILSWFPHLVQKGLCKSLSDHNLVHFGDFGVDWGPKPFRFFNGWLEDKDLMVEVHKCWSSCSRKAHVGSSIKFKLKAIKAHLKSYIKTRRVVGNSTKILEDELAREQCSCS</sequence>
<comment type="caution">
    <text evidence="1">The sequence shown here is derived from an EMBL/GenBank/DDBJ whole genome shotgun (WGS) entry which is preliminary data.</text>
</comment>
<name>A0AAD9TRQ4_9ROSI</name>
<dbReference type="PANTHER" id="PTHR33710:SF64">
    <property type="entry name" value="ENDONUCLEASE_EXONUCLEASE_PHOSPHATASE DOMAIN-CONTAINING PROTEIN"/>
    <property type="match status" value="1"/>
</dbReference>
<proteinExistence type="predicted"/>
<evidence type="ECO:0000313" key="2">
    <source>
        <dbReference type="Proteomes" id="UP001280121"/>
    </source>
</evidence>
<evidence type="ECO:0000313" key="1">
    <source>
        <dbReference type="EMBL" id="KAK2641015.1"/>
    </source>
</evidence>
<dbReference type="EMBL" id="JANJYI010000007">
    <property type="protein sequence ID" value="KAK2641015.1"/>
    <property type="molecule type" value="Genomic_DNA"/>
</dbReference>
<keyword evidence="2" id="KW-1185">Reference proteome</keyword>
<gene>
    <name evidence="1" type="ORF">Ddye_022778</name>
</gene>
<protein>
    <submittedName>
        <fullName evidence="1">Uncharacterized protein</fullName>
    </submittedName>
</protein>
<organism evidence="1 2">
    <name type="scientific">Dipteronia dyeriana</name>
    <dbReference type="NCBI Taxonomy" id="168575"/>
    <lineage>
        <taxon>Eukaryota</taxon>
        <taxon>Viridiplantae</taxon>
        <taxon>Streptophyta</taxon>
        <taxon>Embryophyta</taxon>
        <taxon>Tracheophyta</taxon>
        <taxon>Spermatophyta</taxon>
        <taxon>Magnoliopsida</taxon>
        <taxon>eudicotyledons</taxon>
        <taxon>Gunneridae</taxon>
        <taxon>Pentapetalae</taxon>
        <taxon>rosids</taxon>
        <taxon>malvids</taxon>
        <taxon>Sapindales</taxon>
        <taxon>Sapindaceae</taxon>
        <taxon>Hippocastanoideae</taxon>
        <taxon>Acereae</taxon>
        <taxon>Dipteronia</taxon>
    </lineage>
</organism>
<accession>A0AAD9TRQ4</accession>
<reference evidence="1" key="1">
    <citation type="journal article" date="2023" name="Plant J.">
        <title>Genome sequences and population genomics provide insights into the demographic history, inbreeding, and mutation load of two 'living fossil' tree species of Dipteronia.</title>
        <authorList>
            <person name="Feng Y."/>
            <person name="Comes H.P."/>
            <person name="Chen J."/>
            <person name="Zhu S."/>
            <person name="Lu R."/>
            <person name="Zhang X."/>
            <person name="Li P."/>
            <person name="Qiu J."/>
            <person name="Olsen K.M."/>
            <person name="Qiu Y."/>
        </authorList>
    </citation>
    <scope>NUCLEOTIDE SEQUENCE</scope>
    <source>
        <strain evidence="1">KIB01</strain>
    </source>
</reference>
<dbReference type="PANTHER" id="PTHR33710">
    <property type="entry name" value="BNAC02G09200D PROTEIN"/>
    <property type="match status" value="1"/>
</dbReference>
<dbReference type="AlphaFoldDB" id="A0AAD9TRQ4"/>
<dbReference type="Proteomes" id="UP001280121">
    <property type="component" value="Unassembled WGS sequence"/>
</dbReference>